<feature type="transmembrane region" description="Helical" evidence="5">
    <location>
        <begin position="623"/>
        <end position="647"/>
    </location>
</feature>
<feature type="transmembrane region" description="Helical" evidence="5">
    <location>
        <begin position="20"/>
        <end position="41"/>
    </location>
</feature>
<evidence type="ECO:0000256" key="2">
    <source>
        <dbReference type="ARBA" id="ARBA00022692"/>
    </source>
</evidence>
<keyword evidence="4 5" id="KW-0472">Membrane</keyword>
<accession>A0ABU0XKR3</accession>
<evidence type="ECO:0000256" key="3">
    <source>
        <dbReference type="ARBA" id="ARBA00022989"/>
    </source>
</evidence>
<dbReference type="NCBIfam" id="TIGR03061">
    <property type="entry name" value="pip_yhgE_Nterm"/>
    <property type="match status" value="1"/>
</dbReference>
<feature type="transmembrane region" description="Helical" evidence="5">
    <location>
        <begin position="477"/>
        <end position="497"/>
    </location>
</feature>
<dbReference type="RefSeq" id="WP_308490638.1">
    <property type="nucleotide sequence ID" value="NZ_JAVFCB010000013.1"/>
</dbReference>
<evidence type="ECO:0000313" key="7">
    <source>
        <dbReference type="EMBL" id="MDQ4215691.1"/>
    </source>
</evidence>
<dbReference type="Pfam" id="PF12698">
    <property type="entry name" value="ABC2_membrane_3"/>
    <property type="match status" value="1"/>
</dbReference>
<comment type="subcellular location">
    <subcellularLocation>
        <location evidence="1">Membrane</location>
        <topology evidence="1">Multi-pass membrane protein</topology>
    </subcellularLocation>
</comment>
<dbReference type="Gene3D" id="3.40.1710.10">
    <property type="entry name" value="abc type-2 transporter like domain"/>
    <property type="match status" value="1"/>
</dbReference>
<feature type="domain" description="ABC-2 type transporter transmembrane" evidence="6">
    <location>
        <begin position="22"/>
        <end position="167"/>
    </location>
</feature>
<evidence type="ECO:0000256" key="5">
    <source>
        <dbReference type="SAM" id="Phobius"/>
    </source>
</evidence>
<dbReference type="EMBL" id="JAVFCB010000013">
    <property type="protein sequence ID" value="MDQ4215691.1"/>
    <property type="molecule type" value="Genomic_DNA"/>
</dbReference>
<dbReference type="InterPro" id="IPR051328">
    <property type="entry name" value="T7SS_ABC-Transporter"/>
</dbReference>
<keyword evidence="8" id="KW-1185">Reference proteome</keyword>
<dbReference type="Proteomes" id="UP001230289">
    <property type="component" value="Unassembled WGS sequence"/>
</dbReference>
<keyword evidence="2 5" id="KW-0812">Transmembrane</keyword>
<evidence type="ECO:0000259" key="6">
    <source>
        <dbReference type="Pfam" id="PF12698"/>
    </source>
</evidence>
<feature type="transmembrane region" description="Helical" evidence="5">
    <location>
        <begin position="548"/>
        <end position="572"/>
    </location>
</feature>
<dbReference type="InterPro" id="IPR017500">
    <property type="entry name" value="Phage_infect_YhgE_N"/>
</dbReference>
<organism evidence="7 8">
    <name type="scientific">Microbacterium capsulatum</name>
    <dbReference type="NCBI Taxonomy" id="3041921"/>
    <lineage>
        <taxon>Bacteria</taxon>
        <taxon>Bacillati</taxon>
        <taxon>Actinomycetota</taxon>
        <taxon>Actinomycetes</taxon>
        <taxon>Micrococcales</taxon>
        <taxon>Microbacteriaceae</taxon>
        <taxon>Microbacterium</taxon>
    </lineage>
</organism>
<evidence type="ECO:0000313" key="8">
    <source>
        <dbReference type="Proteomes" id="UP001230289"/>
    </source>
</evidence>
<evidence type="ECO:0000256" key="1">
    <source>
        <dbReference type="ARBA" id="ARBA00004141"/>
    </source>
</evidence>
<name>A0ABU0XKR3_9MICO</name>
<feature type="transmembrane region" description="Helical" evidence="5">
    <location>
        <begin position="518"/>
        <end position="542"/>
    </location>
</feature>
<feature type="transmembrane region" description="Helical" evidence="5">
    <location>
        <begin position="579"/>
        <end position="603"/>
    </location>
</feature>
<sequence>MNSRLSALIERARSHKPVTALTLVGVLLLPAILGGVLVAALQDPTQRLDSMTAAIVNDDEPVTVNGQLAPLGRQLAAGLVDGTGKKSQNLTWVISNEKDAAQGLKDGDYQAVVRIPRGFSAAAVSGGKAIQDSSASATQATIAVTTAPQARAADGLIANQIADTAAATMGSTISKSTLQNVLVGFGTIGDKIGEAADGADRLAAGAQSAATGAAALPGGATNLADGAGQLADGASRLGSGLTTISQGIAGAQTGAGQAATGLTQGADTLVAQGIVPAQVSGVAGTTAGNAQTAAGDTAALAKTLGALAQECAKDPTVPAAFCARVGGAAQDAVTAATAAGTASGYADGTVKALSAFDSAGSAALASQFRTAADGIDQLSAGLGRLADGTAQSASAANGLATGATGLQSGAAQLADGAQSLSTGVGSLATGTSGLASGLHQAADAMPKRTDAQASSLASVVAKPVTADTSGGMFGPTAVPLLAAVVLWFGGLASFIAMRAVTARTLTSRRSSASLALRGFAPAAAIGAVQGLLVSIVVQIVAGYDPARWWGFAGVAVLAGVVFAAVNQALVAVLGGAGRWIGAVVGVAALAAGIISTLPGWLAGIGGFLPVSPAATALLGDTGVGAAIAALVVWGVLSLVATTLAVAARRTTSARVVLAAA</sequence>
<keyword evidence="3 5" id="KW-1133">Transmembrane helix</keyword>
<dbReference type="InterPro" id="IPR013525">
    <property type="entry name" value="ABC2_TM"/>
</dbReference>
<gene>
    <name evidence="7" type="ORF">RBR11_17380</name>
</gene>
<proteinExistence type="predicted"/>
<reference evidence="7 8" key="1">
    <citation type="submission" date="2023-08" db="EMBL/GenBank/DDBJ databases">
        <title>Microbacterium sp. nov., isolated from a waste landfill.</title>
        <authorList>
            <person name="Wen W."/>
        </authorList>
    </citation>
    <scope>NUCLEOTIDE SEQUENCE [LARGE SCALE GENOMIC DNA]</scope>
    <source>
        <strain evidence="7 8">ASV81</strain>
    </source>
</reference>
<dbReference type="NCBIfam" id="TIGR03057">
    <property type="entry name" value="xxxLxxG_by_4"/>
    <property type="match status" value="2"/>
</dbReference>
<protein>
    <submittedName>
        <fullName evidence="7">YhgE/Pip family protein</fullName>
    </submittedName>
</protein>
<dbReference type="PANTHER" id="PTHR43077">
    <property type="entry name" value="TRANSPORT PERMEASE YVFS-RELATED"/>
    <property type="match status" value="1"/>
</dbReference>
<dbReference type="InterPro" id="IPR023908">
    <property type="entry name" value="xxxLxxG_rpt"/>
</dbReference>
<comment type="caution">
    <text evidence="7">The sequence shown here is derived from an EMBL/GenBank/DDBJ whole genome shotgun (WGS) entry which is preliminary data.</text>
</comment>
<evidence type="ECO:0000256" key="4">
    <source>
        <dbReference type="ARBA" id="ARBA00023136"/>
    </source>
</evidence>
<dbReference type="PANTHER" id="PTHR43077:SF10">
    <property type="entry name" value="TRANSPORT PERMEASE PROTEIN"/>
    <property type="match status" value="1"/>
</dbReference>